<reference evidence="4" key="1">
    <citation type="journal article" date="2019" name="Int. J. Syst. Evol. Microbiol.">
        <title>The Global Catalogue of Microorganisms (GCM) 10K type strain sequencing project: providing services to taxonomists for standard genome sequencing and annotation.</title>
        <authorList>
            <consortium name="The Broad Institute Genomics Platform"/>
            <consortium name="The Broad Institute Genome Sequencing Center for Infectious Disease"/>
            <person name="Wu L."/>
            <person name="Ma J."/>
        </authorList>
    </citation>
    <scope>NUCLEOTIDE SEQUENCE [LARGE SCALE GENOMIC DNA]</scope>
    <source>
        <strain evidence="4">CCUG 53903</strain>
    </source>
</reference>
<feature type="coiled-coil region" evidence="1">
    <location>
        <begin position="302"/>
        <end position="329"/>
    </location>
</feature>
<protein>
    <submittedName>
        <fullName evidence="3">Uncharacterized protein</fullName>
    </submittedName>
</protein>
<keyword evidence="1" id="KW-0175">Coiled coil</keyword>
<feature type="compositionally biased region" description="Basic and acidic residues" evidence="2">
    <location>
        <begin position="1"/>
        <end position="10"/>
    </location>
</feature>
<proteinExistence type="predicted"/>
<dbReference type="EMBL" id="JBHTBZ010000027">
    <property type="protein sequence ID" value="MFC7461036.1"/>
    <property type="molecule type" value="Genomic_DNA"/>
</dbReference>
<name>A0ABW2SBX8_9BURK</name>
<comment type="caution">
    <text evidence="3">The sequence shown here is derived from an EMBL/GenBank/DDBJ whole genome shotgun (WGS) entry which is preliminary data.</text>
</comment>
<sequence>MTKLTKDQRRAQKKQKERKQSRQLEQAFNRKIKTMAPAMATIHAAVEQFVERDVLENAFVTLFKGASAKSLPAPFHDAAWQELQAHTKALIYHSILFAYDPENAEDSTLRGRAYFFPDDDHRPVKEHFPFAAVMASKWPIRRVVQELSQEILGKVTPGAYVFGIPFGYHGVNFAVVTSKDAPDVPAYYLVTADDWHLLNKDACDELLVPILIDAFSMYGEEDSQHNSDLRMIGVLNPELQEAVEEGVPPALLTPLMRQAIMAAGSGLCDQVDMLVDVLREMEEEQEEMGKLASPDQDYEDGLRDGERQRDELLARLKAAEEQIQAMKRQAASRPKVAPEVPATARALALSERMGALLAPLH</sequence>
<gene>
    <name evidence="3" type="ORF">ACFQU0_11450</name>
</gene>
<evidence type="ECO:0000256" key="2">
    <source>
        <dbReference type="SAM" id="MobiDB-lite"/>
    </source>
</evidence>
<organism evidence="3 4">
    <name type="scientific">Hydrogenophaga defluvii</name>
    <dbReference type="NCBI Taxonomy" id="249410"/>
    <lineage>
        <taxon>Bacteria</taxon>
        <taxon>Pseudomonadati</taxon>
        <taxon>Pseudomonadota</taxon>
        <taxon>Betaproteobacteria</taxon>
        <taxon>Burkholderiales</taxon>
        <taxon>Comamonadaceae</taxon>
        <taxon>Hydrogenophaga</taxon>
    </lineage>
</organism>
<feature type="compositionally biased region" description="Basic residues" evidence="2">
    <location>
        <begin position="11"/>
        <end position="21"/>
    </location>
</feature>
<evidence type="ECO:0000313" key="3">
    <source>
        <dbReference type="EMBL" id="MFC7461036.1"/>
    </source>
</evidence>
<evidence type="ECO:0000313" key="4">
    <source>
        <dbReference type="Proteomes" id="UP001596457"/>
    </source>
</evidence>
<dbReference type="RefSeq" id="WP_382200844.1">
    <property type="nucleotide sequence ID" value="NZ_JBHTBZ010000027.1"/>
</dbReference>
<evidence type="ECO:0000256" key="1">
    <source>
        <dbReference type="SAM" id="Coils"/>
    </source>
</evidence>
<feature type="region of interest" description="Disordered" evidence="2">
    <location>
        <begin position="1"/>
        <end position="24"/>
    </location>
</feature>
<keyword evidence="4" id="KW-1185">Reference proteome</keyword>
<accession>A0ABW2SBX8</accession>
<dbReference type="Proteomes" id="UP001596457">
    <property type="component" value="Unassembled WGS sequence"/>
</dbReference>